<dbReference type="Proteomes" id="UP000783390">
    <property type="component" value="Unassembled WGS sequence"/>
</dbReference>
<dbReference type="EMBL" id="JAGGJZ010000003">
    <property type="protein sequence ID" value="MBP1889805.1"/>
    <property type="molecule type" value="Genomic_DNA"/>
</dbReference>
<protein>
    <submittedName>
        <fullName evidence="1">SPP1 family predicted phage head-tail adaptor</fullName>
    </submittedName>
</protein>
<gene>
    <name evidence="1" type="ORF">J2Z53_001388</name>
</gene>
<accession>A0ABS4F0Q4</accession>
<sequence>MNNKLTERITIQEYTTTQNENGFDEETWIDYFSCYSGFRQITGKEYISAKATNSENIVTFTVRYCEETKILLKPGATKVFKIKFNEEFYDIQYASDYNNSHQYIDLKCEVIN</sequence>
<keyword evidence="2" id="KW-1185">Reference proteome</keyword>
<dbReference type="InterPro" id="IPR008767">
    <property type="entry name" value="Phage_SPP1_head-tail_adaptor"/>
</dbReference>
<reference evidence="1 2" key="1">
    <citation type="submission" date="2021-03" db="EMBL/GenBank/DDBJ databases">
        <title>Genomic Encyclopedia of Type Strains, Phase IV (KMG-IV): sequencing the most valuable type-strain genomes for metagenomic binning, comparative biology and taxonomic classification.</title>
        <authorList>
            <person name="Goeker M."/>
        </authorList>
    </citation>
    <scope>NUCLEOTIDE SEQUENCE [LARGE SCALE GENOMIC DNA]</scope>
    <source>
        <strain evidence="1 2">DSM 3984</strain>
    </source>
</reference>
<organism evidence="1 2">
    <name type="scientific">Clostridium moniliforme</name>
    <dbReference type="NCBI Taxonomy" id="39489"/>
    <lineage>
        <taxon>Bacteria</taxon>
        <taxon>Bacillati</taxon>
        <taxon>Bacillota</taxon>
        <taxon>Clostridia</taxon>
        <taxon>Eubacteriales</taxon>
        <taxon>Clostridiaceae</taxon>
        <taxon>Clostridium</taxon>
    </lineage>
</organism>
<dbReference type="NCBIfam" id="TIGR01563">
    <property type="entry name" value="gp16_SPP1"/>
    <property type="match status" value="1"/>
</dbReference>
<name>A0ABS4F0Q4_9CLOT</name>
<dbReference type="Gene3D" id="2.40.10.270">
    <property type="entry name" value="Bacteriophage SPP1 head-tail adaptor protein"/>
    <property type="match status" value="1"/>
</dbReference>
<evidence type="ECO:0000313" key="2">
    <source>
        <dbReference type="Proteomes" id="UP000783390"/>
    </source>
</evidence>
<comment type="caution">
    <text evidence="1">The sequence shown here is derived from an EMBL/GenBank/DDBJ whole genome shotgun (WGS) entry which is preliminary data.</text>
</comment>
<dbReference type="Pfam" id="PF05521">
    <property type="entry name" value="Phage_HCP"/>
    <property type="match status" value="1"/>
</dbReference>
<evidence type="ECO:0000313" key="1">
    <source>
        <dbReference type="EMBL" id="MBP1889805.1"/>
    </source>
</evidence>
<dbReference type="InterPro" id="IPR038666">
    <property type="entry name" value="SSP1_head-tail_sf"/>
</dbReference>
<proteinExistence type="predicted"/>
<dbReference type="RefSeq" id="WP_209796700.1">
    <property type="nucleotide sequence ID" value="NZ_JAGGJZ010000003.1"/>
</dbReference>